<dbReference type="Gene3D" id="3.10.450.50">
    <property type="match status" value="1"/>
</dbReference>
<evidence type="ECO:0000313" key="3">
    <source>
        <dbReference type="Proteomes" id="UP001352223"/>
    </source>
</evidence>
<feature type="domain" description="SnoaL-like" evidence="1">
    <location>
        <begin position="24"/>
        <end position="159"/>
    </location>
</feature>
<keyword evidence="3" id="KW-1185">Reference proteome</keyword>
<evidence type="ECO:0000313" key="2">
    <source>
        <dbReference type="EMBL" id="MEB3964799.1"/>
    </source>
</evidence>
<sequence>MSENSANLSERKEVTSSNDELLATVAAEREIYQTFYKFFRLVDTNRYEQLVECFTKDALIEYDVMPGPVQRFHGRDEFTAFMSRSLPWKREPTVAHVLGQTIVEWTDGKPHVQAYATVWHWSATRTADGRHRPADWTVVGLVEDDFEQEDGRWLISRRHVAPVAGLVAAGRGPM</sequence>
<reference evidence="2 3" key="1">
    <citation type="submission" date="2022-10" db="EMBL/GenBank/DDBJ databases">
        <authorList>
            <person name="Xie J."/>
            <person name="Shen N."/>
        </authorList>
    </citation>
    <scope>NUCLEOTIDE SEQUENCE [LARGE SCALE GENOMIC DNA]</scope>
    <source>
        <strain evidence="2 3">DSM 41681</strain>
    </source>
</reference>
<evidence type="ECO:0000259" key="1">
    <source>
        <dbReference type="Pfam" id="PF13577"/>
    </source>
</evidence>
<dbReference type="Pfam" id="PF13577">
    <property type="entry name" value="SnoaL_4"/>
    <property type="match status" value="1"/>
</dbReference>
<dbReference type="InterPro" id="IPR037401">
    <property type="entry name" value="SnoaL-like"/>
</dbReference>
<gene>
    <name evidence="2" type="ORF">OKJ48_31900</name>
</gene>
<comment type="caution">
    <text evidence="2">The sequence shown here is derived from an EMBL/GenBank/DDBJ whole genome shotgun (WGS) entry which is preliminary data.</text>
</comment>
<protein>
    <submittedName>
        <fullName evidence="2">Nuclear transport factor 2 family protein</fullName>
    </submittedName>
</protein>
<organism evidence="2 3">
    <name type="scientific">Streptomyces kunmingensis</name>
    <dbReference type="NCBI Taxonomy" id="68225"/>
    <lineage>
        <taxon>Bacteria</taxon>
        <taxon>Bacillati</taxon>
        <taxon>Actinomycetota</taxon>
        <taxon>Actinomycetes</taxon>
        <taxon>Kitasatosporales</taxon>
        <taxon>Streptomycetaceae</taxon>
        <taxon>Streptomyces</taxon>
    </lineage>
</organism>
<dbReference type="RefSeq" id="WP_324772517.1">
    <property type="nucleotide sequence ID" value="NZ_BAAATS010000006.1"/>
</dbReference>
<dbReference type="SUPFAM" id="SSF54427">
    <property type="entry name" value="NTF2-like"/>
    <property type="match status" value="1"/>
</dbReference>
<dbReference type="EMBL" id="JAOZYB010000317">
    <property type="protein sequence ID" value="MEB3964799.1"/>
    <property type="molecule type" value="Genomic_DNA"/>
</dbReference>
<accession>A0ABU6CJA9</accession>
<dbReference type="CDD" id="cd00531">
    <property type="entry name" value="NTF2_like"/>
    <property type="match status" value="1"/>
</dbReference>
<proteinExistence type="predicted"/>
<name>A0ABU6CJA9_9ACTN</name>
<dbReference type="Proteomes" id="UP001352223">
    <property type="component" value="Unassembled WGS sequence"/>
</dbReference>
<dbReference type="InterPro" id="IPR032710">
    <property type="entry name" value="NTF2-like_dom_sf"/>
</dbReference>